<evidence type="ECO:0000313" key="2">
    <source>
        <dbReference type="Proteomes" id="UP000198960"/>
    </source>
</evidence>
<dbReference type="EMBL" id="FOEE01000001">
    <property type="protein sequence ID" value="SEO49329.1"/>
    <property type="molecule type" value="Genomic_DNA"/>
</dbReference>
<dbReference type="GO" id="GO:0003824">
    <property type="term" value="F:catalytic activity"/>
    <property type="evidence" value="ECO:0007669"/>
    <property type="project" value="UniProtKB-ARBA"/>
</dbReference>
<accession>A0A1H8Q527</accession>
<dbReference type="Pfam" id="PF00378">
    <property type="entry name" value="ECH_1"/>
    <property type="match status" value="1"/>
</dbReference>
<organism evidence="1 2">
    <name type="scientific">Trujillonella endophytica</name>
    <dbReference type="NCBI Taxonomy" id="673521"/>
    <lineage>
        <taxon>Bacteria</taxon>
        <taxon>Bacillati</taxon>
        <taxon>Actinomycetota</taxon>
        <taxon>Actinomycetes</taxon>
        <taxon>Geodermatophilales</taxon>
        <taxon>Geodermatophilaceae</taxon>
        <taxon>Trujillonella</taxon>
    </lineage>
</organism>
<protein>
    <submittedName>
        <fullName evidence="1">Enoyl-CoA hydratase</fullName>
    </submittedName>
</protein>
<dbReference type="AlphaFoldDB" id="A0A1H8Q527"/>
<dbReference type="InterPro" id="IPR001753">
    <property type="entry name" value="Enoyl-CoA_hydra/iso"/>
</dbReference>
<evidence type="ECO:0000313" key="1">
    <source>
        <dbReference type="EMBL" id="SEO49329.1"/>
    </source>
</evidence>
<keyword evidence="2" id="KW-1185">Reference proteome</keyword>
<dbReference type="Proteomes" id="UP000198960">
    <property type="component" value="Unassembled WGS sequence"/>
</dbReference>
<reference evidence="2" key="1">
    <citation type="submission" date="2016-10" db="EMBL/GenBank/DDBJ databases">
        <authorList>
            <person name="Varghese N."/>
            <person name="Submissions S."/>
        </authorList>
    </citation>
    <scope>NUCLEOTIDE SEQUENCE [LARGE SCALE GENOMIC DNA]</scope>
    <source>
        <strain evidence="2">DSM 45413</strain>
    </source>
</reference>
<dbReference type="PANTHER" id="PTHR43459">
    <property type="entry name" value="ENOYL-COA HYDRATASE"/>
    <property type="match status" value="1"/>
</dbReference>
<dbReference type="Gene3D" id="3.90.226.10">
    <property type="entry name" value="2-enoyl-CoA Hydratase, Chain A, domain 1"/>
    <property type="match status" value="1"/>
</dbReference>
<proteinExistence type="predicted"/>
<dbReference type="SUPFAM" id="SSF52096">
    <property type="entry name" value="ClpP/crotonase"/>
    <property type="match status" value="1"/>
</dbReference>
<name>A0A1H8Q527_9ACTN</name>
<dbReference type="CDD" id="cd06558">
    <property type="entry name" value="crotonase-like"/>
    <property type="match status" value="1"/>
</dbReference>
<dbReference type="RefSeq" id="WP_170860930.1">
    <property type="nucleotide sequence ID" value="NZ_FOEE01000001.1"/>
</dbReference>
<dbReference type="PANTHER" id="PTHR43459:SF3">
    <property type="entry name" value="ENOYL-COA HYDRATASE ECHA15 (ENOYL HYDRASE) (UNSATURATED ACYL-COA HYDRATASE) (CROTONASE)-RELATED"/>
    <property type="match status" value="1"/>
</dbReference>
<dbReference type="InterPro" id="IPR029045">
    <property type="entry name" value="ClpP/crotonase-like_dom_sf"/>
</dbReference>
<gene>
    <name evidence="1" type="ORF">SAMN05660991_00576</name>
</gene>
<dbReference type="STRING" id="673521.SAMN05660991_00576"/>
<sequence>MTSSDTVLTTAPNEDGVALVTLNRPAALNAADEELHGAIAEVWGGLADQPGLRAVVLTGAGTAFSAGGDLDLLERMVVDEELRKRIMAEAGELVRALVAFPHPVVAAVNGPAVGLGCSLASMADLVVMAEDAYYADPHVSLGLVAGDGGALTWPLNMGLQRTKEWLLLGGRMSAQQALEYGLANRVVPGDQVIGEATKLATKLAKLPPQSLRETRRVLNQPLLARVEAALDDVLTVETASFDEPAFQATLAKMRARSK</sequence>